<protein>
    <submittedName>
        <fullName evidence="1">Uncharacterized protein</fullName>
    </submittedName>
</protein>
<keyword evidence="2" id="KW-1185">Reference proteome</keyword>
<organism evidence="1 2">
    <name type="scientific">Kitasatospora cystarginea</name>
    <dbReference type="NCBI Taxonomy" id="58350"/>
    <lineage>
        <taxon>Bacteria</taxon>
        <taxon>Bacillati</taxon>
        <taxon>Actinomycetota</taxon>
        <taxon>Actinomycetes</taxon>
        <taxon>Kitasatosporales</taxon>
        <taxon>Streptomycetaceae</taxon>
        <taxon>Kitasatospora</taxon>
    </lineage>
</organism>
<sequence>MYTRSLPEIGCAPGSAGAWSNVPRAGSAEGTAFCVGEEPGTVPTWGPDPCTSPASASCVEVGELPMADVRTLAATNIRTKLCLARNVPS</sequence>
<gene>
    <name evidence="1" type="ORF">GCM10010430_71680</name>
</gene>
<evidence type="ECO:0000313" key="1">
    <source>
        <dbReference type="EMBL" id="GAA2275454.1"/>
    </source>
</evidence>
<evidence type="ECO:0000313" key="2">
    <source>
        <dbReference type="Proteomes" id="UP001500305"/>
    </source>
</evidence>
<reference evidence="2" key="1">
    <citation type="journal article" date="2019" name="Int. J. Syst. Evol. Microbiol.">
        <title>The Global Catalogue of Microorganisms (GCM) 10K type strain sequencing project: providing services to taxonomists for standard genome sequencing and annotation.</title>
        <authorList>
            <consortium name="The Broad Institute Genomics Platform"/>
            <consortium name="The Broad Institute Genome Sequencing Center for Infectious Disease"/>
            <person name="Wu L."/>
            <person name="Ma J."/>
        </authorList>
    </citation>
    <scope>NUCLEOTIDE SEQUENCE [LARGE SCALE GENOMIC DNA]</scope>
    <source>
        <strain evidence="2">JCM 7356</strain>
    </source>
</reference>
<name>A0ABP5RTS4_9ACTN</name>
<dbReference type="EMBL" id="BAAATR010000052">
    <property type="protein sequence ID" value="GAA2275454.1"/>
    <property type="molecule type" value="Genomic_DNA"/>
</dbReference>
<accession>A0ABP5RTS4</accession>
<comment type="caution">
    <text evidence="1">The sequence shown here is derived from an EMBL/GenBank/DDBJ whole genome shotgun (WGS) entry which is preliminary data.</text>
</comment>
<proteinExistence type="predicted"/>
<dbReference type="Proteomes" id="UP001500305">
    <property type="component" value="Unassembled WGS sequence"/>
</dbReference>